<protein>
    <recommendedName>
        <fullName evidence="5">CCHC-type domain-containing protein</fullName>
    </recommendedName>
</protein>
<evidence type="ECO:0000313" key="4">
    <source>
        <dbReference type="Proteomes" id="UP001152523"/>
    </source>
</evidence>
<proteinExistence type="predicted"/>
<evidence type="ECO:0000313" key="2">
    <source>
        <dbReference type="EMBL" id="CAH9096376.1"/>
    </source>
</evidence>
<evidence type="ECO:0000256" key="1">
    <source>
        <dbReference type="SAM" id="MobiDB-lite"/>
    </source>
</evidence>
<reference evidence="3" key="1">
    <citation type="submission" date="2022-07" db="EMBL/GenBank/DDBJ databases">
        <authorList>
            <person name="Macas J."/>
            <person name="Novak P."/>
            <person name="Neumann P."/>
        </authorList>
    </citation>
    <scope>NUCLEOTIDE SEQUENCE</scope>
</reference>
<gene>
    <name evidence="2" type="ORF">CEPIT_LOCUS13716</name>
    <name evidence="3" type="ORF">CEPIT_LOCUS25734</name>
</gene>
<accession>A0AAV0ENC2</accession>
<dbReference type="EMBL" id="CAMAPF010000933">
    <property type="protein sequence ID" value="CAH9124104.1"/>
    <property type="molecule type" value="Genomic_DNA"/>
</dbReference>
<organism evidence="3 4">
    <name type="scientific">Cuscuta epithymum</name>
    <dbReference type="NCBI Taxonomy" id="186058"/>
    <lineage>
        <taxon>Eukaryota</taxon>
        <taxon>Viridiplantae</taxon>
        <taxon>Streptophyta</taxon>
        <taxon>Embryophyta</taxon>
        <taxon>Tracheophyta</taxon>
        <taxon>Spermatophyta</taxon>
        <taxon>Magnoliopsida</taxon>
        <taxon>eudicotyledons</taxon>
        <taxon>Gunneridae</taxon>
        <taxon>Pentapetalae</taxon>
        <taxon>asterids</taxon>
        <taxon>lamiids</taxon>
        <taxon>Solanales</taxon>
        <taxon>Convolvulaceae</taxon>
        <taxon>Cuscuteae</taxon>
        <taxon>Cuscuta</taxon>
        <taxon>Cuscuta subgen. Cuscuta</taxon>
    </lineage>
</organism>
<feature type="region of interest" description="Disordered" evidence="1">
    <location>
        <begin position="18"/>
        <end position="58"/>
    </location>
</feature>
<name>A0AAV0ENC2_9ASTE</name>
<dbReference type="AlphaFoldDB" id="A0AAV0ENC2"/>
<evidence type="ECO:0008006" key="5">
    <source>
        <dbReference type="Google" id="ProtNLM"/>
    </source>
</evidence>
<dbReference type="EMBL" id="CAMAPF010000087">
    <property type="protein sequence ID" value="CAH9096376.1"/>
    <property type="molecule type" value="Genomic_DNA"/>
</dbReference>
<keyword evidence="4" id="KW-1185">Reference proteome</keyword>
<comment type="caution">
    <text evidence="3">The sequence shown here is derived from an EMBL/GenBank/DDBJ whole genome shotgun (WGS) entry which is preliminary data.</text>
</comment>
<dbReference type="Proteomes" id="UP001152523">
    <property type="component" value="Unassembled WGS sequence"/>
</dbReference>
<sequence>MTCSICKQKGHNKTICPTLGQSVRAGGHGKGGRGGRGDRGGRGTTSISYTTRDEELVE</sequence>
<evidence type="ECO:0000313" key="3">
    <source>
        <dbReference type="EMBL" id="CAH9124104.1"/>
    </source>
</evidence>